<dbReference type="RefSeq" id="WP_110200010.1">
    <property type="nucleotide sequence ID" value="NZ_QICH01000001.1"/>
</dbReference>
<dbReference type="AlphaFoldDB" id="A0A318D5T3"/>
<evidence type="ECO:0000256" key="9">
    <source>
        <dbReference type="PROSITE-ProRule" id="PRU01240"/>
    </source>
</evidence>
<keyword evidence="5 10" id="KW-0732">Signal</keyword>
<dbReference type="Gene3D" id="3.40.50.200">
    <property type="entry name" value="Peptidase S8/S53 domain"/>
    <property type="match status" value="1"/>
</dbReference>
<reference evidence="12 13" key="1">
    <citation type="submission" date="2018-05" db="EMBL/GenBank/DDBJ databases">
        <title>Kangiella spongicola genome sequence.</title>
        <authorList>
            <person name="Maclea K.S."/>
            <person name="Goen A.E."/>
            <person name="Kelley C."/>
            <person name="Underriner A."/>
            <person name="Silverwood T."/>
            <person name="Trachtenberg A.M."/>
        </authorList>
    </citation>
    <scope>NUCLEOTIDE SEQUENCE [LARGE SCALE GENOMIC DNA]</scope>
    <source>
        <strain evidence="12 13">ATCC BAA-2076</strain>
    </source>
</reference>
<dbReference type="Pfam" id="PF18911">
    <property type="entry name" value="PKD_4"/>
    <property type="match status" value="2"/>
</dbReference>
<dbReference type="InterPro" id="IPR013783">
    <property type="entry name" value="Ig-like_fold"/>
</dbReference>
<evidence type="ECO:0000256" key="7">
    <source>
        <dbReference type="ARBA" id="ARBA00022825"/>
    </source>
</evidence>
<dbReference type="SUPFAM" id="SSF49299">
    <property type="entry name" value="PKD domain"/>
    <property type="match status" value="2"/>
</dbReference>
<dbReference type="PANTHER" id="PTHR43806:SF11">
    <property type="entry name" value="CEREVISIN-RELATED"/>
    <property type="match status" value="1"/>
</dbReference>
<comment type="subcellular location">
    <subcellularLocation>
        <location evidence="1">Secreted</location>
    </subcellularLocation>
</comment>
<dbReference type="GO" id="GO:0006508">
    <property type="term" value="P:proteolysis"/>
    <property type="evidence" value="ECO:0007669"/>
    <property type="project" value="UniProtKB-KW"/>
</dbReference>
<feature type="domain" description="PKD" evidence="11">
    <location>
        <begin position="538"/>
        <end position="618"/>
    </location>
</feature>
<dbReference type="Proteomes" id="UP000247689">
    <property type="component" value="Unassembled WGS sequence"/>
</dbReference>
<dbReference type="InterPro" id="IPR036852">
    <property type="entry name" value="Peptidase_S8/S53_dom_sf"/>
</dbReference>
<feature type="active site" description="Charge relay system" evidence="9">
    <location>
        <position position="207"/>
    </location>
</feature>
<dbReference type="GO" id="GO:0005576">
    <property type="term" value="C:extracellular region"/>
    <property type="evidence" value="ECO:0007669"/>
    <property type="project" value="UniProtKB-SubCell"/>
</dbReference>
<accession>A0A318D5T3</accession>
<dbReference type="InterPro" id="IPR035986">
    <property type="entry name" value="PKD_dom_sf"/>
</dbReference>
<sequence length="693" mass="72024">MNKKLSTIAVALSLAITASVYADSDQLIIKYKDDVDRADKASVMAMANISAKTSLQMTHKRFAFNHSQIVRLSKKHSQERLNAIIKRLESDPDIEYVEIDRILHPAATANDQYYSSQWHYHDPVSGINLEAAWDLSTGAGVRVAVIDTGYLPHEDLAANIVGGYDFINDVDTANDGDGRDNDASDPGDWYGTFDCGFNFDSRDSSWHGTHVAGTVAAVTNNSIGVAGIAHDAKVVPVRVLGKCGGYTSDIADGMVWASGGNVSGVPANAHPAKVLNLSLGGSGSCQTTTQNAINTARSNGSVVVVAAGNSNSDVSGFTPGNCNGVISVAATNKQADRASYSNYGALIDVAAPGGEGGQDGVASTLNDGTTIPANDIYAYYAGTSMAAPHVAGVAALMFAVNSNLTPDEVEQAIKDSAKAFPASSSCSTSNCGAGMLDAAAAVAAVDSGNPPVNQPPVADFSYSCSNLDCSFDATASTDPDGTINSYNWSFGASGVTASHSYASAGTYTVTLTVTDDDGASDSVSQSITVTEAPQNQPPTASFSVSCNNLDCAFDATASSDSDGTITSYDWSFGATGANANYTFPSAGSYTVTLTVTDNDGASDTSTQTVTVTEAEPSTINLSVSRAWWGFYAVLNWDGANGSNVDIYRNGQLRTSTANDGSYSERVSRRSSYIYKVCETGSTVNCSEDVVSNP</sequence>
<evidence type="ECO:0000256" key="6">
    <source>
        <dbReference type="ARBA" id="ARBA00022801"/>
    </source>
</evidence>
<evidence type="ECO:0000256" key="5">
    <source>
        <dbReference type="ARBA" id="ARBA00022729"/>
    </source>
</evidence>
<dbReference type="PROSITE" id="PS51892">
    <property type="entry name" value="SUBTILASE"/>
    <property type="match status" value="1"/>
</dbReference>
<evidence type="ECO:0000256" key="8">
    <source>
        <dbReference type="ARBA" id="ARBA00023145"/>
    </source>
</evidence>
<dbReference type="OrthoDB" id="9790784at2"/>
<comment type="similarity">
    <text evidence="2 9">Belongs to the peptidase S8 family.</text>
</comment>
<feature type="chain" id="PRO_5016294086" evidence="10">
    <location>
        <begin position="23"/>
        <end position="693"/>
    </location>
</feature>
<keyword evidence="3" id="KW-0964">Secreted</keyword>
<keyword evidence="7 9" id="KW-0720">Serine protease</keyword>
<dbReference type="EMBL" id="QICH01000001">
    <property type="protein sequence ID" value="PXF64213.1"/>
    <property type="molecule type" value="Genomic_DNA"/>
</dbReference>
<evidence type="ECO:0000256" key="4">
    <source>
        <dbReference type="ARBA" id="ARBA00022670"/>
    </source>
</evidence>
<comment type="caution">
    <text evidence="12">The sequence shown here is derived from an EMBL/GenBank/DDBJ whole genome shotgun (WGS) entry which is preliminary data.</text>
</comment>
<evidence type="ECO:0000256" key="1">
    <source>
        <dbReference type="ARBA" id="ARBA00004613"/>
    </source>
</evidence>
<dbReference type="SMART" id="SM00089">
    <property type="entry name" value="PKD"/>
    <property type="match status" value="2"/>
</dbReference>
<evidence type="ECO:0000256" key="10">
    <source>
        <dbReference type="SAM" id="SignalP"/>
    </source>
</evidence>
<dbReference type="Gene3D" id="2.60.40.10">
    <property type="entry name" value="Immunoglobulins"/>
    <property type="match status" value="2"/>
</dbReference>
<name>A0A318D5T3_9GAMM</name>
<dbReference type="PROSITE" id="PS50093">
    <property type="entry name" value="PKD"/>
    <property type="match status" value="2"/>
</dbReference>
<dbReference type="InterPro" id="IPR034176">
    <property type="entry name" value="Peptidases_S8_13"/>
</dbReference>
<dbReference type="FunFam" id="3.40.50.200:FF:000022">
    <property type="entry name" value="Extracellular protease"/>
    <property type="match status" value="1"/>
</dbReference>
<organism evidence="12 13">
    <name type="scientific">Kangiella spongicola</name>
    <dbReference type="NCBI Taxonomy" id="796379"/>
    <lineage>
        <taxon>Bacteria</taxon>
        <taxon>Pseudomonadati</taxon>
        <taxon>Pseudomonadota</taxon>
        <taxon>Gammaproteobacteria</taxon>
        <taxon>Kangiellales</taxon>
        <taxon>Kangiellaceae</taxon>
        <taxon>Kangiella</taxon>
    </lineage>
</organism>
<dbReference type="InterPro" id="IPR022409">
    <property type="entry name" value="PKD/Chitinase_dom"/>
</dbReference>
<protein>
    <submittedName>
        <fullName evidence="12">Peptidase S8</fullName>
    </submittedName>
</protein>
<evidence type="ECO:0000313" key="12">
    <source>
        <dbReference type="EMBL" id="PXF64213.1"/>
    </source>
</evidence>
<keyword evidence="4 9" id="KW-0645">Protease</keyword>
<dbReference type="InterPro" id="IPR015500">
    <property type="entry name" value="Peptidase_S8_subtilisin-rel"/>
</dbReference>
<dbReference type="PROSITE" id="PS00137">
    <property type="entry name" value="SUBTILASE_HIS"/>
    <property type="match status" value="1"/>
</dbReference>
<dbReference type="PANTHER" id="PTHR43806">
    <property type="entry name" value="PEPTIDASE S8"/>
    <property type="match status" value="1"/>
</dbReference>
<dbReference type="InterPro" id="IPR023828">
    <property type="entry name" value="Peptidase_S8_Ser-AS"/>
</dbReference>
<dbReference type="PRINTS" id="PR00723">
    <property type="entry name" value="SUBTILISIN"/>
</dbReference>
<dbReference type="SUPFAM" id="SSF52743">
    <property type="entry name" value="Subtilisin-like"/>
    <property type="match status" value="1"/>
</dbReference>
<dbReference type="CDD" id="cd07496">
    <property type="entry name" value="Peptidases_S8_13"/>
    <property type="match status" value="1"/>
</dbReference>
<keyword evidence="8" id="KW-0865">Zymogen</keyword>
<dbReference type="InterPro" id="IPR022398">
    <property type="entry name" value="Peptidase_S8_His-AS"/>
</dbReference>
<dbReference type="Pfam" id="PF00082">
    <property type="entry name" value="Peptidase_S8"/>
    <property type="match status" value="1"/>
</dbReference>
<dbReference type="InterPro" id="IPR000209">
    <property type="entry name" value="Peptidase_S8/S53_dom"/>
</dbReference>
<evidence type="ECO:0000256" key="3">
    <source>
        <dbReference type="ARBA" id="ARBA00022525"/>
    </source>
</evidence>
<feature type="active site" description="Charge relay system" evidence="9">
    <location>
        <position position="384"/>
    </location>
</feature>
<feature type="signal peptide" evidence="10">
    <location>
        <begin position="1"/>
        <end position="22"/>
    </location>
</feature>
<dbReference type="GO" id="GO:0004252">
    <property type="term" value="F:serine-type endopeptidase activity"/>
    <property type="evidence" value="ECO:0007669"/>
    <property type="project" value="UniProtKB-UniRule"/>
</dbReference>
<dbReference type="InterPro" id="IPR050131">
    <property type="entry name" value="Peptidase_S8_subtilisin-like"/>
</dbReference>
<keyword evidence="6 9" id="KW-0378">Hydrolase</keyword>
<dbReference type="InterPro" id="IPR000601">
    <property type="entry name" value="PKD_dom"/>
</dbReference>
<evidence type="ECO:0000259" key="11">
    <source>
        <dbReference type="PROSITE" id="PS50093"/>
    </source>
</evidence>
<dbReference type="PROSITE" id="PS00138">
    <property type="entry name" value="SUBTILASE_SER"/>
    <property type="match status" value="1"/>
</dbReference>
<feature type="active site" description="Charge relay system" evidence="9">
    <location>
        <position position="147"/>
    </location>
</feature>
<evidence type="ECO:0000313" key="13">
    <source>
        <dbReference type="Proteomes" id="UP000247689"/>
    </source>
</evidence>
<gene>
    <name evidence="12" type="ORF">DL796_03495</name>
</gene>
<proteinExistence type="inferred from homology"/>
<dbReference type="CDD" id="cd00146">
    <property type="entry name" value="PKD"/>
    <property type="match status" value="2"/>
</dbReference>
<evidence type="ECO:0000256" key="2">
    <source>
        <dbReference type="ARBA" id="ARBA00011073"/>
    </source>
</evidence>
<keyword evidence="13" id="KW-1185">Reference proteome</keyword>
<feature type="domain" description="PKD" evidence="11">
    <location>
        <begin position="466"/>
        <end position="530"/>
    </location>
</feature>